<gene>
    <name evidence="3" type="ORF">FSP39_010339</name>
</gene>
<evidence type="ECO:0000313" key="3">
    <source>
        <dbReference type="EMBL" id="KAK3082970.1"/>
    </source>
</evidence>
<dbReference type="Proteomes" id="UP001186944">
    <property type="component" value="Unassembled WGS sequence"/>
</dbReference>
<feature type="compositionally biased region" description="Low complexity" evidence="2">
    <location>
        <begin position="168"/>
        <end position="190"/>
    </location>
</feature>
<feature type="compositionally biased region" description="Basic and acidic residues" evidence="2">
    <location>
        <begin position="260"/>
        <end position="310"/>
    </location>
</feature>
<comment type="caution">
    <text evidence="3">The sequence shown here is derived from an EMBL/GenBank/DDBJ whole genome shotgun (WGS) entry which is preliminary data.</text>
</comment>
<accession>A0AA88XD36</accession>
<dbReference type="EMBL" id="VSWD01000014">
    <property type="protein sequence ID" value="KAK3082970.1"/>
    <property type="molecule type" value="Genomic_DNA"/>
</dbReference>
<feature type="compositionally biased region" description="Basic residues" evidence="2">
    <location>
        <begin position="1"/>
        <end position="11"/>
    </location>
</feature>
<name>A0AA88XD36_PINIB</name>
<dbReference type="AlphaFoldDB" id="A0AA88XD36"/>
<protein>
    <submittedName>
        <fullName evidence="3">Uncharacterized protein</fullName>
    </submittedName>
</protein>
<feature type="compositionally biased region" description="Polar residues" evidence="2">
    <location>
        <begin position="511"/>
        <end position="521"/>
    </location>
</feature>
<feature type="compositionally biased region" description="Basic and acidic residues" evidence="2">
    <location>
        <begin position="333"/>
        <end position="355"/>
    </location>
</feature>
<feature type="region of interest" description="Disordered" evidence="2">
    <location>
        <begin position="1"/>
        <end position="22"/>
    </location>
</feature>
<evidence type="ECO:0000256" key="1">
    <source>
        <dbReference type="ARBA" id="ARBA00022553"/>
    </source>
</evidence>
<keyword evidence="4" id="KW-1185">Reference proteome</keyword>
<proteinExistence type="predicted"/>
<dbReference type="InterPro" id="IPR023246">
    <property type="entry name" value="AUTS2"/>
</dbReference>
<dbReference type="PANTHER" id="PTHR14429:SF22">
    <property type="entry name" value="AGAP013055-PA"/>
    <property type="match status" value="1"/>
</dbReference>
<reference evidence="3" key="1">
    <citation type="submission" date="2019-08" db="EMBL/GenBank/DDBJ databases">
        <title>The improved chromosome-level genome for the pearl oyster Pinctada fucata martensii using PacBio sequencing and Hi-C.</title>
        <authorList>
            <person name="Zheng Z."/>
        </authorList>
    </citation>
    <scope>NUCLEOTIDE SEQUENCE</scope>
    <source>
        <strain evidence="3">ZZ-2019</strain>
        <tissue evidence="3">Adductor muscle</tissue>
    </source>
</reference>
<dbReference type="PANTHER" id="PTHR14429">
    <property type="entry name" value="FIBROSIN FAMILY MEMBER"/>
    <property type="match status" value="1"/>
</dbReference>
<feature type="region of interest" description="Disordered" evidence="2">
    <location>
        <begin position="467"/>
        <end position="547"/>
    </location>
</feature>
<sequence length="547" mass="61136">MHQHQHQHTHQHMYPIPPPFTPGSLIPSPAPHMFEKIPKPFESPFYPRAGPSLPGYPTVSPLLHPTTPGHISSGVAGAFQPKGVASSLHPSAVMFASLHGDREKLPLGTSTNTPLPTHKKSGKWCAMHVKIAWEIHQHQQKQSEVGKEGMTSGHLFPGNSLRRPTDISSSSSFLGSHSSSSGSLLDSSNSHPGANQLNLPSFPRPSPYSNIGSFGGLGGSPFASSSGRDVPRIPGITPPHEWNRIHRTPPTFPPSSTWSRPDDREKENLLALERRREEERERERRSGERHRSLDERAREHEGAYHSENRHSLSRSRSRSPLVNGRVGSAKSDGSYDKPGLKIKEERREDDPLDKMRNDYLLGSSSMANPLSATLIERARMLSGSSYPLTTDRVPAHSALWNSVDRLQFQQDMERERERMLSRFQTPLSIYEQDRLRKEDLLLQEERLRYLERFPMFERERLSLDPRGLPPSMRHHEHLGPGHFPRTVSPMLNHTKGGSPVCAPGAPPPLIPSTSRSHSNSPAVGKQKMSNESDKTFSNSTDQDSHPR</sequence>
<feature type="region of interest" description="Disordered" evidence="2">
    <location>
        <begin position="137"/>
        <end position="355"/>
    </location>
</feature>
<dbReference type="Pfam" id="PF15336">
    <property type="entry name" value="Auts2"/>
    <property type="match status" value="1"/>
</dbReference>
<organism evidence="3 4">
    <name type="scientific">Pinctada imbricata</name>
    <name type="common">Atlantic pearl-oyster</name>
    <name type="synonym">Pinctada martensii</name>
    <dbReference type="NCBI Taxonomy" id="66713"/>
    <lineage>
        <taxon>Eukaryota</taxon>
        <taxon>Metazoa</taxon>
        <taxon>Spiralia</taxon>
        <taxon>Lophotrochozoa</taxon>
        <taxon>Mollusca</taxon>
        <taxon>Bivalvia</taxon>
        <taxon>Autobranchia</taxon>
        <taxon>Pteriomorphia</taxon>
        <taxon>Pterioida</taxon>
        <taxon>Pterioidea</taxon>
        <taxon>Pteriidae</taxon>
        <taxon>Pinctada</taxon>
    </lineage>
</organism>
<evidence type="ECO:0000313" key="4">
    <source>
        <dbReference type="Proteomes" id="UP001186944"/>
    </source>
</evidence>
<keyword evidence="1" id="KW-0597">Phosphoprotein</keyword>
<evidence type="ECO:0000256" key="2">
    <source>
        <dbReference type="SAM" id="MobiDB-lite"/>
    </source>
</evidence>